<accession>A0A1J1HNE9</accession>
<protein>
    <submittedName>
        <fullName evidence="2">CLUMA_CG002819, isoform A</fullName>
    </submittedName>
</protein>
<proteinExistence type="predicted"/>
<keyword evidence="3" id="KW-1185">Reference proteome</keyword>
<gene>
    <name evidence="2" type="ORF">CLUMA_CG002819</name>
</gene>
<evidence type="ECO:0000313" key="2">
    <source>
        <dbReference type="EMBL" id="CRK89050.1"/>
    </source>
</evidence>
<name>A0A1J1HNE9_9DIPT</name>
<dbReference type="AlphaFoldDB" id="A0A1J1HNE9"/>
<sequence length="126" mass="14671">MICIVCILCRNVDIYIIYDHEPQPLNICWKDSGRNGTENDLCCFKVTPTPNQKERECGEENEKQKKKKFKRVVINYRLAIDPCAARTEWESNQSESKSETCSKSTNIDSRECHSQLQFVIFTQECV</sequence>
<reference evidence="2 3" key="1">
    <citation type="submission" date="2015-04" db="EMBL/GenBank/DDBJ databases">
        <authorList>
            <person name="Syromyatnikov M.Y."/>
            <person name="Popov V.N."/>
        </authorList>
    </citation>
    <scope>NUCLEOTIDE SEQUENCE [LARGE SCALE GENOMIC DNA]</scope>
</reference>
<dbReference type="Proteomes" id="UP000183832">
    <property type="component" value="Unassembled WGS sequence"/>
</dbReference>
<evidence type="ECO:0000256" key="1">
    <source>
        <dbReference type="SAM" id="MobiDB-lite"/>
    </source>
</evidence>
<feature type="region of interest" description="Disordered" evidence="1">
    <location>
        <begin position="87"/>
        <end position="106"/>
    </location>
</feature>
<evidence type="ECO:0000313" key="3">
    <source>
        <dbReference type="Proteomes" id="UP000183832"/>
    </source>
</evidence>
<dbReference type="EMBL" id="CVRI01000010">
    <property type="protein sequence ID" value="CRK89050.1"/>
    <property type="molecule type" value="Genomic_DNA"/>
</dbReference>
<organism evidence="2 3">
    <name type="scientific">Clunio marinus</name>
    <dbReference type="NCBI Taxonomy" id="568069"/>
    <lineage>
        <taxon>Eukaryota</taxon>
        <taxon>Metazoa</taxon>
        <taxon>Ecdysozoa</taxon>
        <taxon>Arthropoda</taxon>
        <taxon>Hexapoda</taxon>
        <taxon>Insecta</taxon>
        <taxon>Pterygota</taxon>
        <taxon>Neoptera</taxon>
        <taxon>Endopterygota</taxon>
        <taxon>Diptera</taxon>
        <taxon>Nematocera</taxon>
        <taxon>Chironomoidea</taxon>
        <taxon>Chironomidae</taxon>
        <taxon>Clunio</taxon>
    </lineage>
</organism>